<evidence type="ECO:0000313" key="1">
    <source>
        <dbReference type="EMBL" id="HGC44166.1"/>
    </source>
</evidence>
<dbReference type="AlphaFoldDB" id="A0A8J4HC47"/>
<gene>
    <name evidence="1" type="ORF">ENY07_13250</name>
</gene>
<organism evidence="1">
    <name type="scientific">Acidicaldus sp</name>
    <dbReference type="NCBI Taxonomy" id="1872105"/>
    <lineage>
        <taxon>Bacteria</taxon>
        <taxon>Pseudomonadati</taxon>
        <taxon>Pseudomonadota</taxon>
        <taxon>Alphaproteobacteria</taxon>
        <taxon>Acetobacterales</taxon>
        <taxon>Acetobacteraceae</taxon>
        <taxon>Acidicaldus</taxon>
    </lineage>
</organism>
<keyword evidence="1" id="KW-0808">Transferase</keyword>
<dbReference type="GO" id="GO:0008168">
    <property type="term" value="F:methyltransferase activity"/>
    <property type="evidence" value="ECO:0007669"/>
    <property type="project" value="UniProtKB-KW"/>
</dbReference>
<comment type="caution">
    <text evidence="1">The sequence shown here is derived from an EMBL/GenBank/DDBJ whole genome shotgun (WGS) entry which is preliminary data.</text>
</comment>
<dbReference type="CDD" id="cd02440">
    <property type="entry name" value="AdoMet_MTases"/>
    <property type="match status" value="1"/>
</dbReference>
<dbReference type="PANTHER" id="PTHR43861">
    <property type="entry name" value="TRANS-ACONITATE 2-METHYLTRANSFERASE-RELATED"/>
    <property type="match status" value="1"/>
</dbReference>
<dbReference type="Pfam" id="PF13489">
    <property type="entry name" value="Methyltransf_23"/>
    <property type="match status" value="1"/>
</dbReference>
<keyword evidence="1" id="KW-0489">Methyltransferase</keyword>
<proteinExistence type="predicted"/>
<protein>
    <submittedName>
        <fullName evidence="1">Class I SAM-dependent methyltransferase</fullName>
    </submittedName>
</protein>
<sequence>MGSGAFGPSGSRAEPSPCLSNSMDIVRRIGCPACGSARVRVAFTHAEWQVVAQASVDSRRDFARAMAAEPALGFEAFLVCEDCATLFADRVPPPALLEQFYQDYHGNPGYAEKIPRKLALERRRIFALKFLTHGRRFLDIGCNIGCAVEAARRSGFTATGLELDASAVAAAARRFPGNRFLVGTLETLAPGQYFDLVQCTEVVEHVAAPRDFLADLGAVVAPGGIALITTPDAGHRSVREALLEWPEVKPPEHLTLFSRAGMRAALAGQFDLVWILPNRKPGLQVIARKNRAPKARA</sequence>
<dbReference type="Gene3D" id="3.40.50.150">
    <property type="entry name" value="Vaccinia Virus protein VP39"/>
    <property type="match status" value="1"/>
</dbReference>
<dbReference type="PANTHER" id="PTHR43861:SF6">
    <property type="entry name" value="METHYLTRANSFERASE TYPE 11"/>
    <property type="match status" value="1"/>
</dbReference>
<dbReference type="InterPro" id="IPR029063">
    <property type="entry name" value="SAM-dependent_MTases_sf"/>
</dbReference>
<reference evidence="1" key="1">
    <citation type="journal article" date="2020" name="mSystems">
        <title>Genome- and Community-Level Interaction Insights into Carbon Utilization and Element Cycling Functions of Hydrothermarchaeota in Hydrothermal Sediment.</title>
        <authorList>
            <person name="Zhou Z."/>
            <person name="Liu Y."/>
            <person name="Xu W."/>
            <person name="Pan J."/>
            <person name="Luo Z.H."/>
            <person name="Li M."/>
        </authorList>
    </citation>
    <scope>NUCLEOTIDE SEQUENCE</scope>
    <source>
        <strain evidence="1">SpSt-997</strain>
    </source>
</reference>
<name>A0A8J4HC47_9PROT</name>
<dbReference type="GO" id="GO:0032259">
    <property type="term" value="P:methylation"/>
    <property type="evidence" value="ECO:0007669"/>
    <property type="project" value="UniProtKB-KW"/>
</dbReference>
<dbReference type="EMBL" id="DTQM01000250">
    <property type="protein sequence ID" value="HGC44166.1"/>
    <property type="molecule type" value="Genomic_DNA"/>
</dbReference>
<accession>A0A8J4HC47</accession>
<dbReference type="SUPFAM" id="SSF53335">
    <property type="entry name" value="S-adenosyl-L-methionine-dependent methyltransferases"/>
    <property type="match status" value="1"/>
</dbReference>